<evidence type="ECO:0000259" key="2">
    <source>
        <dbReference type="PROSITE" id="PS50110"/>
    </source>
</evidence>
<feature type="domain" description="Response regulatory" evidence="2">
    <location>
        <begin position="3"/>
        <end position="119"/>
    </location>
</feature>
<proteinExistence type="predicted"/>
<evidence type="ECO:0000256" key="1">
    <source>
        <dbReference type="ARBA" id="ARBA00022553"/>
    </source>
</evidence>
<dbReference type="Gene3D" id="3.40.50.2300">
    <property type="match status" value="1"/>
</dbReference>
<reference evidence="3" key="1">
    <citation type="submission" date="2018-06" db="EMBL/GenBank/DDBJ databases">
        <authorList>
            <person name="Zhirakovskaya E."/>
        </authorList>
    </citation>
    <scope>NUCLEOTIDE SEQUENCE</scope>
</reference>
<evidence type="ECO:0000313" key="3">
    <source>
        <dbReference type="EMBL" id="VAX07063.1"/>
    </source>
</evidence>
<dbReference type="AlphaFoldDB" id="A0A3B1B589"/>
<accession>A0A3B1B589</accession>
<dbReference type="PROSITE" id="PS50110">
    <property type="entry name" value="RESPONSE_REGULATORY"/>
    <property type="match status" value="1"/>
</dbReference>
<dbReference type="InterPro" id="IPR050595">
    <property type="entry name" value="Bact_response_regulator"/>
</dbReference>
<dbReference type="SMART" id="SM00448">
    <property type="entry name" value="REC"/>
    <property type="match status" value="1"/>
</dbReference>
<protein>
    <recommendedName>
        <fullName evidence="2">Response regulatory domain-containing protein</fullName>
    </recommendedName>
</protein>
<dbReference type="PANTHER" id="PTHR44591:SF19">
    <property type="entry name" value="TWO-COMPONENT RESPONSE REGULATOR-RELATED"/>
    <property type="match status" value="1"/>
</dbReference>
<dbReference type="CDD" id="cd17569">
    <property type="entry name" value="REC_HupR-like"/>
    <property type="match status" value="1"/>
</dbReference>
<sequence length="176" mass="20714">MHQLMIVDDEKNVLSALQRVCREQKQWEIEIYSDPQLALKRAQTANFDLFLSDYRMPQMNGVQFLCEVKELQPDAMRLILSGQTDREGLLNAINEAAIYRFIDKPWQEQDLLAILHQALDYHDVFLENRILANQVREQQKELDQRKLALEKYKVQHPDLFKIAWAEDGSIVLDDTE</sequence>
<organism evidence="3">
    <name type="scientific">hydrothermal vent metagenome</name>
    <dbReference type="NCBI Taxonomy" id="652676"/>
    <lineage>
        <taxon>unclassified sequences</taxon>
        <taxon>metagenomes</taxon>
        <taxon>ecological metagenomes</taxon>
    </lineage>
</organism>
<dbReference type="InterPro" id="IPR011006">
    <property type="entry name" value="CheY-like_superfamily"/>
</dbReference>
<dbReference type="SUPFAM" id="SSF52172">
    <property type="entry name" value="CheY-like"/>
    <property type="match status" value="1"/>
</dbReference>
<dbReference type="InterPro" id="IPR001789">
    <property type="entry name" value="Sig_transdc_resp-reg_receiver"/>
</dbReference>
<gene>
    <name evidence="3" type="ORF">MNBD_GAMMA25-775</name>
</gene>
<keyword evidence="1" id="KW-0597">Phosphoprotein</keyword>
<name>A0A3B1B589_9ZZZZ</name>
<dbReference type="Pfam" id="PF00072">
    <property type="entry name" value="Response_reg"/>
    <property type="match status" value="1"/>
</dbReference>
<dbReference type="GO" id="GO:0000160">
    <property type="term" value="P:phosphorelay signal transduction system"/>
    <property type="evidence" value="ECO:0007669"/>
    <property type="project" value="InterPro"/>
</dbReference>
<dbReference type="PANTHER" id="PTHR44591">
    <property type="entry name" value="STRESS RESPONSE REGULATOR PROTEIN 1"/>
    <property type="match status" value="1"/>
</dbReference>
<dbReference type="EMBL" id="UOFY01000012">
    <property type="protein sequence ID" value="VAX07063.1"/>
    <property type="molecule type" value="Genomic_DNA"/>
</dbReference>